<dbReference type="FunFam" id="3.30.730.10:FF:000001">
    <property type="entry name" value="Ethylene-responsive transcription factor 2"/>
    <property type="match status" value="1"/>
</dbReference>
<proteinExistence type="inferred from homology"/>
<sequence>MVRPIGEKDDGSRYKGVRMRKWGKWVAEVRQPSSRGRIWLGSYKTVEEAARAYDAAVFCLRGNSAKLNFPENPPDIADAGDLTAVQIKEAALRHAGRVSEKEATEVAAAGNSYAECHFDSGGVGDRSDSAYFHPPGVWTF</sequence>
<keyword evidence="3" id="KW-0805">Transcription regulation</keyword>
<organism evidence="10 11">
    <name type="scientific">Hibiscus syriacus</name>
    <name type="common">Rose of Sharon</name>
    <dbReference type="NCBI Taxonomy" id="106335"/>
    <lineage>
        <taxon>Eukaryota</taxon>
        <taxon>Viridiplantae</taxon>
        <taxon>Streptophyta</taxon>
        <taxon>Embryophyta</taxon>
        <taxon>Tracheophyta</taxon>
        <taxon>Spermatophyta</taxon>
        <taxon>Magnoliopsida</taxon>
        <taxon>eudicotyledons</taxon>
        <taxon>Gunneridae</taxon>
        <taxon>Pentapetalae</taxon>
        <taxon>rosids</taxon>
        <taxon>malvids</taxon>
        <taxon>Malvales</taxon>
        <taxon>Malvaceae</taxon>
        <taxon>Malvoideae</taxon>
        <taxon>Hibiscus</taxon>
    </lineage>
</organism>
<dbReference type="Pfam" id="PF00847">
    <property type="entry name" value="AP2"/>
    <property type="match status" value="1"/>
</dbReference>
<name>A0A6A2XKB7_HIBSY</name>
<evidence type="ECO:0000256" key="5">
    <source>
        <dbReference type="ARBA" id="ARBA00023163"/>
    </source>
</evidence>
<evidence type="ECO:0000256" key="8">
    <source>
        <dbReference type="ARBA" id="ARBA00037379"/>
    </source>
</evidence>
<evidence type="ECO:0000256" key="7">
    <source>
        <dbReference type="ARBA" id="ARBA00024343"/>
    </source>
</evidence>
<dbReference type="AlphaFoldDB" id="A0A6A2XKB7"/>
<comment type="subcellular location">
    <subcellularLocation>
        <location evidence="1">Nucleus</location>
    </subcellularLocation>
</comment>
<dbReference type="OrthoDB" id="1918918at2759"/>
<dbReference type="InterPro" id="IPR001471">
    <property type="entry name" value="AP2/ERF_dom"/>
</dbReference>
<keyword evidence="4" id="KW-0238">DNA-binding</keyword>
<dbReference type="SMART" id="SM00380">
    <property type="entry name" value="AP2"/>
    <property type="match status" value="1"/>
</dbReference>
<evidence type="ECO:0000313" key="11">
    <source>
        <dbReference type="Proteomes" id="UP000436088"/>
    </source>
</evidence>
<dbReference type="SUPFAM" id="SSF54171">
    <property type="entry name" value="DNA-binding domain"/>
    <property type="match status" value="1"/>
</dbReference>
<dbReference type="Proteomes" id="UP000436088">
    <property type="component" value="Unassembled WGS sequence"/>
</dbReference>
<protein>
    <submittedName>
        <fullName evidence="10">ERF008 protein</fullName>
    </submittedName>
</protein>
<evidence type="ECO:0000256" key="6">
    <source>
        <dbReference type="ARBA" id="ARBA00023242"/>
    </source>
</evidence>
<feature type="domain" description="AP2/ERF" evidence="9">
    <location>
        <begin position="13"/>
        <end position="70"/>
    </location>
</feature>
<dbReference type="GO" id="GO:0003700">
    <property type="term" value="F:DNA-binding transcription factor activity"/>
    <property type="evidence" value="ECO:0007669"/>
    <property type="project" value="InterPro"/>
</dbReference>
<dbReference type="InterPro" id="IPR016177">
    <property type="entry name" value="DNA-bd_dom_sf"/>
</dbReference>
<comment type="similarity">
    <text evidence="7">Belongs to the AP2/ERF transcription factor family. ERF subfamily.</text>
</comment>
<dbReference type="PANTHER" id="PTHR31729">
    <property type="entry name" value="ETHYLENE-RESPONSIVE TRANSCRIPTION FACTOR RAP2-1-RELATED"/>
    <property type="match status" value="1"/>
</dbReference>
<dbReference type="CDD" id="cd00018">
    <property type="entry name" value="AP2"/>
    <property type="match status" value="1"/>
</dbReference>
<dbReference type="GO" id="GO:0009873">
    <property type="term" value="P:ethylene-activated signaling pathway"/>
    <property type="evidence" value="ECO:0007669"/>
    <property type="project" value="UniProtKB-KW"/>
</dbReference>
<evidence type="ECO:0000256" key="4">
    <source>
        <dbReference type="ARBA" id="ARBA00023125"/>
    </source>
</evidence>
<evidence type="ECO:0000259" key="9">
    <source>
        <dbReference type="PROSITE" id="PS51032"/>
    </source>
</evidence>
<evidence type="ECO:0000256" key="3">
    <source>
        <dbReference type="ARBA" id="ARBA00023015"/>
    </source>
</evidence>
<comment type="caution">
    <text evidence="10">The sequence shown here is derived from an EMBL/GenBank/DDBJ whole genome shotgun (WGS) entry which is preliminary data.</text>
</comment>
<dbReference type="PRINTS" id="PR00367">
    <property type="entry name" value="ETHRSPELEMNT"/>
</dbReference>
<reference evidence="10" key="1">
    <citation type="submission" date="2019-09" db="EMBL/GenBank/DDBJ databases">
        <title>Draft genome information of white flower Hibiscus syriacus.</title>
        <authorList>
            <person name="Kim Y.-M."/>
        </authorList>
    </citation>
    <scope>NUCLEOTIDE SEQUENCE [LARGE SCALE GENOMIC DNA]</scope>
    <source>
        <strain evidence="10">YM2019G1</strain>
    </source>
</reference>
<gene>
    <name evidence="10" type="ORF">F3Y22_tig00111640pilonHSYRG00213</name>
</gene>
<keyword evidence="2" id="KW-0936">Ethylene signaling pathway</keyword>
<dbReference type="EMBL" id="VEPZ02001391">
    <property type="protein sequence ID" value="KAE8675978.1"/>
    <property type="molecule type" value="Genomic_DNA"/>
</dbReference>
<evidence type="ECO:0000313" key="10">
    <source>
        <dbReference type="EMBL" id="KAE8675978.1"/>
    </source>
</evidence>
<dbReference type="GO" id="GO:0005634">
    <property type="term" value="C:nucleus"/>
    <property type="evidence" value="ECO:0007669"/>
    <property type="project" value="UniProtKB-SubCell"/>
</dbReference>
<keyword evidence="5" id="KW-0804">Transcription</keyword>
<evidence type="ECO:0000256" key="1">
    <source>
        <dbReference type="ARBA" id="ARBA00004123"/>
    </source>
</evidence>
<dbReference type="PROSITE" id="PS51032">
    <property type="entry name" value="AP2_ERF"/>
    <property type="match status" value="1"/>
</dbReference>
<comment type="function">
    <text evidence="8">Probably acts as a transcriptional activator. Binds to the GCC-box pathogenesis-related promoter element. May be involved in the regulation of gene expression by stress factors and by components of stress signal transduction pathways.</text>
</comment>
<dbReference type="Gene3D" id="3.30.730.10">
    <property type="entry name" value="AP2/ERF domain"/>
    <property type="match status" value="1"/>
</dbReference>
<dbReference type="InterPro" id="IPR036955">
    <property type="entry name" value="AP2/ERF_dom_sf"/>
</dbReference>
<dbReference type="PANTHER" id="PTHR31729:SF2">
    <property type="entry name" value="ETHYLENE-RESPONSIVE TRANSCRIPTION FACTOR RAP2-1-RELATED"/>
    <property type="match status" value="1"/>
</dbReference>
<keyword evidence="6" id="KW-0539">Nucleus</keyword>
<accession>A0A6A2XKB7</accession>
<keyword evidence="11" id="KW-1185">Reference proteome</keyword>
<dbReference type="GO" id="GO:0003677">
    <property type="term" value="F:DNA binding"/>
    <property type="evidence" value="ECO:0007669"/>
    <property type="project" value="UniProtKB-KW"/>
</dbReference>
<evidence type="ECO:0000256" key="2">
    <source>
        <dbReference type="ARBA" id="ARBA00022745"/>
    </source>
</evidence>